<comment type="caution">
    <text evidence="1">The sequence shown here is derived from an EMBL/GenBank/DDBJ whole genome shotgun (WGS) entry which is preliminary data.</text>
</comment>
<sequence>MVKAIAARRVSDQSRPSRIFCLTARTIGTLMRIYLGQAKQHVTLRATLVITTRQFLADCPHCYLFCRRNLWCVKSHDVPNVIRINININP</sequence>
<reference evidence="1 2" key="1">
    <citation type="submission" date="2013-10" db="EMBL/GenBank/DDBJ databases">
        <title>Antibiotic resistance diversity of beta-lactamase producers in the General Hospital Vienna.</title>
        <authorList>
            <person name="Barisic I."/>
            <person name="Mitteregger D."/>
            <person name="Hirschl A.M."/>
            <person name="Noehammer C."/>
            <person name="Wiesinger-Mayr H."/>
        </authorList>
    </citation>
    <scope>NUCLEOTIDE SEQUENCE [LARGE SCALE GENOMIC DNA]</scope>
    <source>
        <strain evidence="1 2">ISC7</strain>
    </source>
</reference>
<dbReference type="AlphaFoldDB" id="W1EU33"/>
<evidence type="ECO:0000313" key="1">
    <source>
        <dbReference type="EMBL" id="CDL24928.1"/>
    </source>
</evidence>
<protein>
    <submittedName>
        <fullName evidence="1">Uncharacterized protein</fullName>
    </submittedName>
</protein>
<evidence type="ECO:0000313" key="2">
    <source>
        <dbReference type="Proteomes" id="UP000019199"/>
    </source>
</evidence>
<dbReference type="EMBL" id="CBWN010000025">
    <property type="protein sequence ID" value="CDL24928.1"/>
    <property type="molecule type" value="Genomic_DNA"/>
</dbReference>
<dbReference type="Proteomes" id="UP000019199">
    <property type="component" value="Unassembled WGS sequence"/>
</dbReference>
<name>W1EU33_ECOLX</name>
<proteinExistence type="predicted"/>
<organism evidence="1 2">
    <name type="scientific">Escherichia coli ISC7</name>
    <dbReference type="NCBI Taxonomy" id="1432555"/>
    <lineage>
        <taxon>Bacteria</taxon>
        <taxon>Pseudomonadati</taxon>
        <taxon>Pseudomonadota</taxon>
        <taxon>Gammaproteobacteria</taxon>
        <taxon>Enterobacterales</taxon>
        <taxon>Enterobacteriaceae</taxon>
        <taxon>Escherichia</taxon>
    </lineage>
</organism>
<accession>W1EU33</accession>